<accession>A0A1D2MXH0</accession>
<keyword evidence="3" id="KW-1185">Reference proteome</keyword>
<feature type="non-terminal residue" evidence="2">
    <location>
        <position position="1"/>
    </location>
</feature>
<comment type="caution">
    <text evidence="2">The sequence shown here is derived from an EMBL/GenBank/DDBJ whole genome shotgun (WGS) entry which is preliminary data.</text>
</comment>
<feature type="compositionally biased region" description="Low complexity" evidence="1">
    <location>
        <begin position="62"/>
        <end position="103"/>
    </location>
</feature>
<evidence type="ECO:0000256" key="1">
    <source>
        <dbReference type="SAM" id="MobiDB-lite"/>
    </source>
</evidence>
<name>A0A1D2MXH0_ORCCI</name>
<feature type="compositionally biased region" description="Basic and acidic residues" evidence="1">
    <location>
        <begin position="9"/>
        <end position="26"/>
    </location>
</feature>
<dbReference type="AlphaFoldDB" id="A0A1D2MXH0"/>
<feature type="region of interest" description="Disordered" evidence="1">
    <location>
        <begin position="1"/>
        <end position="103"/>
    </location>
</feature>
<proteinExistence type="predicted"/>
<evidence type="ECO:0000313" key="2">
    <source>
        <dbReference type="EMBL" id="ODM97746.1"/>
    </source>
</evidence>
<evidence type="ECO:0000313" key="3">
    <source>
        <dbReference type="Proteomes" id="UP000094527"/>
    </source>
</evidence>
<dbReference type="EMBL" id="LJIJ01000414">
    <property type="protein sequence ID" value="ODM97746.1"/>
    <property type="molecule type" value="Genomic_DNA"/>
</dbReference>
<organism evidence="2 3">
    <name type="scientific">Orchesella cincta</name>
    <name type="common">Springtail</name>
    <name type="synonym">Podura cincta</name>
    <dbReference type="NCBI Taxonomy" id="48709"/>
    <lineage>
        <taxon>Eukaryota</taxon>
        <taxon>Metazoa</taxon>
        <taxon>Ecdysozoa</taxon>
        <taxon>Arthropoda</taxon>
        <taxon>Hexapoda</taxon>
        <taxon>Collembola</taxon>
        <taxon>Entomobryomorpha</taxon>
        <taxon>Entomobryoidea</taxon>
        <taxon>Orchesellidae</taxon>
        <taxon>Orchesellinae</taxon>
        <taxon>Orchesella</taxon>
    </lineage>
</organism>
<feature type="compositionally biased region" description="Basic residues" evidence="1">
    <location>
        <begin position="27"/>
        <end position="40"/>
    </location>
</feature>
<dbReference type="Proteomes" id="UP000094527">
    <property type="component" value="Unassembled WGS sequence"/>
</dbReference>
<protein>
    <submittedName>
        <fullName evidence="2">Uncharacterized protein</fullName>
    </submittedName>
</protein>
<reference evidence="2 3" key="1">
    <citation type="journal article" date="2016" name="Genome Biol. Evol.">
        <title>Gene Family Evolution Reflects Adaptation to Soil Environmental Stressors in the Genome of the Collembolan Orchesella cincta.</title>
        <authorList>
            <person name="Faddeeva-Vakhrusheva A."/>
            <person name="Derks M.F."/>
            <person name="Anvar S.Y."/>
            <person name="Agamennone V."/>
            <person name="Suring W."/>
            <person name="Smit S."/>
            <person name="van Straalen N.M."/>
            <person name="Roelofs D."/>
        </authorList>
    </citation>
    <scope>NUCLEOTIDE SEQUENCE [LARGE SCALE GENOMIC DNA]</scope>
    <source>
        <tissue evidence="2">Mixed pool</tissue>
    </source>
</reference>
<sequence length="196" mass="20438">NPFGSESTVKPDKDDIKSGTKTDAKSKHTTHHSHHTHKSTTKPSTTGKSGRDSAVDFTSTNKGLSSKASSKAKTTNKSSTSSGSTGSSSGSGSSSSSSKQSGVAKAPQVLVTSIADMVIPLTEPKCCGFQVVREEPVVLPLALPLGVDHLHHGAVAMETTSSRTLLPTSTNASRRTLLPTTFFSIASRPIQCLMEE</sequence>
<gene>
    <name evidence="2" type="ORF">Ocin01_08934</name>
</gene>